<organism evidence="1 2">
    <name type="scientific">Chryseobacterium shigense</name>
    <dbReference type="NCBI Taxonomy" id="297244"/>
    <lineage>
        <taxon>Bacteria</taxon>
        <taxon>Pseudomonadati</taxon>
        <taxon>Bacteroidota</taxon>
        <taxon>Flavobacteriia</taxon>
        <taxon>Flavobacteriales</taxon>
        <taxon>Weeksellaceae</taxon>
        <taxon>Chryseobacterium group</taxon>
        <taxon>Chryseobacterium</taxon>
    </lineage>
</organism>
<dbReference type="Proteomes" id="UP000186373">
    <property type="component" value="Unassembled WGS sequence"/>
</dbReference>
<name>A0A1N7I747_9FLAO</name>
<evidence type="ECO:0000313" key="1">
    <source>
        <dbReference type="EMBL" id="SIS32842.1"/>
    </source>
</evidence>
<dbReference type="OrthoDB" id="1359750at2"/>
<evidence type="ECO:0000313" key="2">
    <source>
        <dbReference type="Proteomes" id="UP000186373"/>
    </source>
</evidence>
<dbReference type="EMBL" id="FTNY01000002">
    <property type="protein sequence ID" value="SIS32842.1"/>
    <property type="molecule type" value="Genomic_DNA"/>
</dbReference>
<gene>
    <name evidence="1" type="ORF">SAMN05421639_102392</name>
</gene>
<dbReference type="RefSeq" id="WP_123911931.1">
    <property type="nucleotide sequence ID" value="NZ_FTNY01000002.1"/>
</dbReference>
<proteinExistence type="predicted"/>
<protein>
    <submittedName>
        <fullName evidence="1">Uncharacterized protein</fullName>
    </submittedName>
</protein>
<reference evidence="2" key="1">
    <citation type="submission" date="2017-01" db="EMBL/GenBank/DDBJ databases">
        <authorList>
            <person name="Varghese N."/>
            <person name="Submissions S."/>
        </authorList>
    </citation>
    <scope>NUCLEOTIDE SEQUENCE [LARGE SCALE GENOMIC DNA]</scope>
    <source>
        <strain evidence="2">DSM 17126</strain>
    </source>
</reference>
<dbReference type="AlphaFoldDB" id="A0A1N7I747"/>
<keyword evidence="2" id="KW-1185">Reference proteome</keyword>
<accession>A0A1N7I747</accession>
<sequence length="135" mass="15789">MCTPNNEIKFCTCIEGNIHDIKDIYIWILNRYEGSKASSRLGKIMIITKDLENGISIKNITAKLNTENIFDFDYTPQEKDTLDISFNAKNRDEYKYFTLIFKDKTWQEGRNPVFTTISKDIAKGEIQIIYKEENT</sequence>